<name>U7QI78_9CYAN</name>
<dbReference type="EMBL" id="AUZM01000019">
    <property type="protein sequence ID" value="ERT07674.1"/>
    <property type="molecule type" value="Genomic_DNA"/>
</dbReference>
<keyword evidence="1" id="KW-0812">Transmembrane</keyword>
<dbReference type="AlphaFoldDB" id="U7QI78"/>
<gene>
    <name evidence="2" type="ORF">M595_2339</name>
</gene>
<sequence>MQDSKAVFLNLGCILAVELMILFYIPMEIGSSNPDLLH</sequence>
<keyword evidence="1" id="KW-0472">Membrane</keyword>
<reference evidence="2 3" key="1">
    <citation type="journal article" date="2013" name="Front. Microbiol.">
        <title>Comparative genomic analyses of the cyanobacterium, Lyngbya aestuarii BL J, a powerful hydrogen producer.</title>
        <authorList>
            <person name="Kothari A."/>
            <person name="Vaughn M."/>
            <person name="Garcia-Pichel F."/>
        </authorList>
    </citation>
    <scope>NUCLEOTIDE SEQUENCE [LARGE SCALE GENOMIC DNA]</scope>
    <source>
        <strain evidence="2 3">BL J</strain>
    </source>
</reference>
<dbReference type="Proteomes" id="UP000017127">
    <property type="component" value="Unassembled WGS sequence"/>
</dbReference>
<evidence type="ECO:0000256" key="1">
    <source>
        <dbReference type="SAM" id="Phobius"/>
    </source>
</evidence>
<keyword evidence="1" id="KW-1133">Transmembrane helix</keyword>
<accession>U7QI78</accession>
<evidence type="ECO:0000313" key="2">
    <source>
        <dbReference type="EMBL" id="ERT07674.1"/>
    </source>
</evidence>
<organism evidence="2 3">
    <name type="scientific">Lyngbya aestuarii BL J</name>
    <dbReference type="NCBI Taxonomy" id="1348334"/>
    <lineage>
        <taxon>Bacteria</taxon>
        <taxon>Bacillati</taxon>
        <taxon>Cyanobacteriota</taxon>
        <taxon>Cyanophyceae</taxon>
        <taxon>Oscillatoriophycideae</taxon>
        <taxon>Oscillatoriales</taxon>
        <taxon>Microcoleaceae</taxon>
        <taxon>Lyngbya</taxon>
    </lineage>
</organism>
<keyword evidence="3" id="KW-1185">Reference proteome</keyword>
<evidence type="ECO:0000313" key="3">
    <source>
        <dbReference type="Proteomes" id="UP000017127"/>
    </source>
</evidence>
<proteinExistence type="predicted"/>
<feature type="transmembrane region" description="Helical" evidence="1">
    <location>
        <begin position="7"/>
        <end position="27"/>
    </location>
</feature>
<protein>
    <submittedName>
        <fullName evidence="2">Putative membrane protein</fullName>
    </submittedName>
</protein>
<comment type="caution">
    <text evidence="2">The sequence shown here is derived from an EMBL/GenBank/DDBJ whole genome shotgun (WGS) entry which is preliminary data.</text>
</comment>